<comment type="caution">
    <text evidence="1">The sequence shown here is derived from an EMBL/GenBank/DDBJ whole genome shotgun (WGS) entry which is preliminary data.</text>
</comment>
<accession>A0A8J6EEN8</accession>
<proteinExistence type="predicted"/>
<evidence type="ECO:0000313" key="2">
    <source>
        <dbReference type="Proteomes" id="UP000770717"/>
    </source>
</evidence>
<gene>
    <name evidence="1" type="ORF">GDO78_014569</name>
</gene>
<keyword evidence="2" id="KW-1185">Reference proteome</keyword>
<protein>
    <submittedName>
        <fullName evidence="1">Uncharacterized protein</fullName>
    </submittedName>
</protein>
<sequence length="110" mass="12041">MMVLVINEPPRKDRSRVAAELIILILEIIDVISGEEYAVVKTATPILHFQESGGWSPITDPPPHCLIQKLLELTNKMTELLTGEVTAGNVGGHSSGGLWLMTGYCVVRFL</sequence>
<reference evidence="1" key="1">
    <citation type="thesis" date="2020" institute="ProQuest LLC" country="789 East Eisenhower Parkway, Ann Arbor, MI, USA">
        <title>Comparative Genomics and Chromosome Evolution.</title>
        <authorList>
            <person name="Mudd A.B."/>
        </authorList>
    </citation>
    <scope>NUCLEOTIDE SEQUENCE</scope>
    <source>
        <strain evidence="1">HN-11 Male</strain>
        <tissue evidence="1">Kidney and liver</tissue>
    </source>
</reference>
<dbReference type="Proteomes" id="UP000770717">
    <property type="component" value="Unassembled WGS sequence"/>
</dbReference>
<dbReference type="AlphaFoldDB" id="A0A8J6EEN8"/>
<dbReference type="EMBL" id="WNTK01001267">
    <property type="protein sequence ID" value="KAG9467641.1"/>
    <property type="molecule type" value="Genomic_DNA"/>
</dbReference>
<evidence type="ECO:0000313" key="1">
    <source>
        <dbReference type="EMBL" id="KAG9467641.1"/>
    </source>
</evidence>
<name>A0A8J6EEN8_ELECQ</name>
<organism evidence="1 2">
    <name type="scientific">Eleutherodactylus coqui</name>
    <name type="common">Puerto Rican coqui</name>
    <dbReference type="NCBI Taxonomy" id="57060"/>
    <lineage>
        <taxon>Eukaryota</taxon>
        <taxon>Metazoa</taxon>
        <taxon>Chordata</taxon>
        <taxon>Craniata</taxon>
        <taxon>Vertebrata</taxon>
        <taxon>Euteleostomi</taxon>
        <taxon>Amphibia</taxon>
        <taxon>Batrachia</taxon>
        <taxon>Anura</taxon>
        <taxon>Neobatrachia</taxon>
        <taxon>Hyloidea</taxon>
        <taxon>Eleutherodactylidae</taxon>
        <taxon>Eleutherodactylinae</taxon>
        <taxon>Eleutherodactylus</taxon>
        <taxon>Eleutherodactylus</taxon>
    </lineage>
</organism>